<organism evidence="15 16">
    <name type="scientific">Discina gigas</name>
    <dbReference type="NCBI Taxonomy" id="1032678"/>
    <lineage>
        <taxon>Eukaryota</taxon>
        <taxon>Fungi</taxon>
        <taxon>Dikarya</taxon>
        <taxon>Ascomycota</taxon>
        <taxon>Pezizomycotina</taxon>
        <taxon>Pezizomycetes</taxon>
        <taxon>Pezizales</taxon>
        <taxon>Discinaceae</taxon>
        <taxon>Discina</taxon>
    </lineage>
</organism>
<evidence type="ECO:0000256" key="6">
    <source>
        <dbReference type="ARBA" id="ARBA00022824"/>
    </source>
</evidence>
<evidence type="ECO:0000256" key="12">
    <source>
        <dbReference type="SAM" id="Phobius"/>
    </source>
</evidence>
<feature type="domain" description="C2" evidence="13">
    <location>
        <begin position="389"/>
        <end position="512"/>
    </location>
</feature>
<feature type="region of interest" description="Disordered" evidence="11">
    <location>
        <begin position="1011"/>
        <end position="1031"/>
    </location>
</feature>
<dbReference type="SMART" id="SM00239">
    <property type="entry name" value="C2"/>
    <property type="match status" value="2"/>
</dbReference>
<dbReference type="Pfam" id="PF00168">
    <property type="entry name" value="C2"/>
    <property type="match status" value="2"/>
</dbReference>
<keyword evidence="4 12" id="KW-0812">Transmembrane</keyword>
<feature type="region of interest" description="Disordered" evidence="11">
    <location>
        <begin position="941"/>
        <end position="985"/>
    </location>
</feature>
<dbReference type="SUPFAM" id="SSF49562">
    <property type="entry name" value="C2 domain (Calcium/lipid-binding domain, CaLB)"/>
    <property type="match status" value="2"/>
</dbReference>
<dbReference type="CDD" id="cd21676">
    <property type="entry name" value="SMP_Mug190"/>
    <property type="match status" value="1"/>
</dbReference>
<dbReference type="CDD" id="cd04041">
    <property type="entry name" value="C2A_fungal"/>
    <property type="match status" value="1"/>
</dbReference>
<dbReference type="InterPro" id="IPR000008">
    <property type="entry name" value="C2_dom"/>
</dbReference>
<proteinExistence type="predicted"/>
<keyword evidence="2" id="KW-0813">Transport</keyword>
<keyword evidence="3" id="KW-0597">Phosphoprotein</keyword>
<keyword evidence="16" id="KW-1185">Reference proteome</keyword>
<dbReference type="PROSITE" id="PS50004">
    <property type="entry name" value="C2"/>
    <property type="match status" value="2"/>
</dbReference>
<keyword evidence="5" id="KW-0677">Repeat</keyword>
<gene>
    <name evidence="15" type="ORF">Q9L58_008005</name>
</gene>
<keyword evidence="9" id="KW-0446">Lipid-binding</keyword>
<feature type="transmembrane region" description="Helical" evidence="12">
    <location>
        <begin position="127"/>
        <end position="154"/>
    </location>
</feature>
<evidence type="ECO:0000313" key="15">
    <source>
        <dbReference type="EMBL" id="KAL0633105.1"/>
    </source>
</evidence>
<dbReference type="Proteomes" id="UP001447188">
    <property type="component" value="Unassembled WGS sequence"/>
</dbReference>
<evidence type="ECO:0000256" key="3">
    <source>
        <dbReference type="ARBA" id="ARBA00022553"/>
    </source>
</evidence>
<evidence type="ECO:0000256" key="7">
    <source>
        <dbReference type="ARBA" id="ARBA00022989"/>
    </source>
</evidence>
<dbReference type="InterPro" id="IPR037765">
    <property type="entry name" value="C2B_Tricalbin"/>
</dbReference>
<dbReference type="Pfam" id="PF25669">
    <property type="entry name" value="SMP_MUG190-like"/>
    <property type="match status" value="1"/>
</dbReference>
<evidence type="ECO:0008006" key="17">
    <source>
        <dbReference type="Google" id="ProtNLM"/>
    </source>
</evidence>
<dbReference type="PROSITE" id="PS51847">
    <property type="entry name" value="SMP"/>
    <property type="match status" value="1"/>
</dbReference>
<evidence type="ECO:0000256" key="5">
    <source>
        <dbReference type="ARBA" id="ARBA00022737"/>
    </source>
</evidence>
<evidence type="ECO:0000256" key="2">
    <source>
        <dbReference type="ARBA" id="ARBA00022448"/>
    </source>
</evidence>
<feature type="compositionally biased region" description="Basic and acidic residues" evidence="11">
    <location>
        <begin position="946"/>
        <end position="961"/>
    </location>
</feature>
<evidence type="ECO:0000259" key="14">
    <source>
        <dbReference type="PROSITE" id="PS51847"/>
    </source>
</evidence>
<sequence length="1031" mass="114815">MESNGGSTRRDCVLRSLKKSPVATMERPDSRFYSGRNPVPRVQESFWELVPDIVSSSDSEQEDLDQRTKKRLAKTKEVLDPITGKIVEVCDAKYAPPREPIKKPPALHPPESWRLFMEELRALTMKYIIFVIAIFIFFNGCLSLPFSLSVLAAIGGGVTWWRNINSVWADILHEVQISQGLDRIDGPEGNESAEWLNGTIAKLWPQINADLFSTIVDLIEDVMQASIPSFVNEVKVTNVGQGTRPIRITSLRWLREEEAPGMAAPLGEQEEVGEWACLEVAFAYRAGRSGASAASKVKNANLLVHLTLGLKGVVATPIRRVKIQLIPDPPFVKLATFTFLGMPRIEIAAVPLNQRFFNVMNLPIISDFINCSIRTAAAAYVAPANYTLDVSKILVGSDSKDELLAIGVLVVHIHSAVGIIAADINGKSDCYVTLSYSKFTKPLWSTRIIFAELNPVWDETAVLIVNADEVKAGEMLSVTLWDSDRFTADDIVGRTEVDVTELVRNRGQVYKKQDRLKGFKDGEYMPGLVNWSVVFHGKQELNLALTTSGIDERLPHDFKDAEDFLPAEIKAESSVPESRVSIIPPDPEYPSGILSIQIHNIVALARHSVAGSKRDPSSRNGQSAPTVEEEESENLPSPYCSIILDHTKIYKTRVKPMTSKPFFNAGTERFVRDFRASTVLITVSDSRLREIDPLLGVVEFRLKDVLKNSSMISRYYPLQGGIGFGKIRVSLLFRSISTQLPRPLLASDTGTLEFVSTLISADHITDPAVRAADFITFATPLGSRRAPRVVTTDTNGWRPAGIRLGVRHRHAVPCILYFRRESKLRRDKTHAAAVLWLKDIPDDEDTALSLDVFQPSDMDTFVQNCAGGRSPGRLVGRIDVVVRFRRGIAPWSKAHRRAAEEDRDFADVIHAERCVVRDEYPPDSESEDDESMGSEIEATAAAVAGEEQREEHDDGETHTSDGETPAHVGLKYRLSRRRDAQRELHRRERGLMQWKGARTLAWVGRGVKDAGKGVKGHFKMEARRPHVETEA</sequence>
<evidence type="ECO:0000256" key="8">
    <source>
        <dbReference type="ARBA" id="ARBA00023055"/>
    </source>
</evidence>
<keyword evidence="10 12" id="KW-0472">Membrane</keyword>
<comment type="caution">
    <text evidence="15">The sequence shown here is derived from an EMBL/GenBank/DDBJ whole genome shotgun (WGS) entry which is preliminary data.</text>
</comment>
<feature type="domain" description="SMP-LTD" evidence="14">
    <location>
        <begin position="189"/>
        <end position="391"/>
    </location>
</feature>
<keyword evidence="8" id="KW-0445">Lipid transport</keyword>
<evidence type="ECO:0000259" key="13">
    <source>
        <dbReference type="PROSITE" id="PS50004"/>
    </source>
</evidence>
<evidence type="ECO:0000313" key="16">
    <source>
        <dbReference type="Proteomes" id="UP001447188"/>
    </source>
</evidence>
<evidence type="ECO:0000256" key="9">
    <source>
        <dbReference type="ARBA" id="ARBA00023121"/>
    </source>
</evidence>
<dbReference type="InterPro" id="IPR031468">
    <property type="entry name" value="SMP_LBD"/>
</dbReference>
<evidence type="ECO:0000256" key="11">
    <source>
        <dbReference type="SAM" id="MobiDB-lite"/>
    </source>
</evidence>
<dbReference type="EMBL" id="JBBBZM010000137">
    <property type="protein sequence ID" value="KAL0633105.1"/>
    <property type="molecule type" value="Genomic_DNA"/>
</dbReference>
<reference evidence="15 16" key="1">
    <citation type="submission" date="2024-02" db="EMBL/GenBank/DDBJ databases">
        <title>Discinaceae phylogenomics.</title>
        <authorList>
            <person name="Dirks A.C."/>
            <person name="James T.Y."/>
        </authorList>
    </citation>
    <scope>NUCLEOTIDE SEQUENCE [LARGE SCALE GENOMIC DNA]</scope>
    <source>
        <strain evidence="15 16">ACD0624</strain>
    </source>
</reference>
<dbReference type="InterPro" id="IPR057349">
    <property type="entry name" value="C2_Mug190_3rd"/>
</dbReference>
<protein>
    <recommendedName>
        <fullName evidence="17">C2 domain-containing protein</fullName>
    </recommendedName>
</protein>
<feature type="region of interest" description="Disordered" evidence="11">
    <location>
        <begin position="1"/>
        <end position="36"/>
    </location>
</feature>
<feature type="region of interest" description="Disordered" evidence="11">
    <location>
        <begin position="609"/>
        <end position="633"/>
    </location>
</feature>
<dbReference type="CDD" id="cd04052">
    <property type="entry name" value="C2B_Tricalbin-like"/>
    <property type="match status" value="1"/>
</dbReference>
<feature type="domain" description="C2" evidence="13">
    <location>
        <begin position="574"/>
        <end position="716"/>
    </location>
</feature>
<evidence type="ECO:0000256" key="4">
    <source>
        <dbReference type="ARBA" id="ARBA00022692"/>
    </source>
</evidence>
<dbReference type="InterPro" id="IPR037767">
    <property type="entry name" value="C2A_Mug190-like"/>
</dbReference>
<keyword evidence="7 12" id="KW-1133">Transmembrane helix</keyword>
<comment type="subcellular location">
    <subcellularLocation>
        <location evidence="1">Endoplasmic reticulum membrane</location>
    </subcellularLocation>
</comment>
<evidence type="ECO:0000256" key="1">
    <source>
        <dbReference type="ARBA" id="ARBA00004586"/>
    </source>
</evidence>
<accession>A0ABR3GAY4</accession>
<name>A0ABR3GAY4_9PEZI</name>
<evidence type="ECO:0000256" key="10">
    <source>
        <dbReference type="ARBA" id="ARBA00023136"/>
    </source>
</evidence>
<dbReference type="Pfam" id="PF25331">
    <property type="entry name" value="C2_Mug190_3rd"/>
    <property type="match status" value="1"/>
</dbReference>
<keyword evidence="6" id="KW-0256">Endoplasmic reticulum</keyword>
<dbReference type="InterPro" id="IPR035892">
    <property type="entry name" value="C2_domain_sf"/>
</dbReference>
<dbReference type="PANTHER" id="PTHR47348:SF3">
    <property type="entry name" value="MEIOTICALLY UP-REGULATED GENE 190 PROTEIN"/>
    <property type="match status" value="1"/>
</dbReference>
<dbReference type="PANTHER" id="PTHR47348">
    <property type="entry name" value="MEIOTICALLY UP-REGULATED GENE 190 PROTEIN"/>
    <property type="match status" value="1"/>
</dbReference>
<dbReference type="Gene3D" id="2.60.40.150">
    <property type="entry name" value="C2 domain"/>
    <property type="match status" value="2"/>
</dbReference>